<gene>
    <name evidence="1" type="ORF">FLK62_05520</name>
    <name evidence="2" type="ORF">J1G54_07265</name>
    <name evidence="3" type="ORF">QBL01_05190</name>
</gene>
<evidence type="ECO:0000313" key="4">
    <source>
        <dbReference type="Proteomes" id="UP000509790"/>
    </source>
</evidence>
<reference evidence="2" key="2">
    <citation type="submission" date="2021-03" db="EMBL/GenBank/DDBJ databases">
        <title>Characterization of a novel Integrative Conjugative Element in Glaesserella parasuis.</title>
        <authorList>
            <person name="Hu G."/>
            <person name="Sun H."/>
        </authorList>
    </citation>
    <scope>NUCLEOTIDE SEQUENCE</scope>
    <source>
        <strain evidence="2">GHP1807</strain>
    </source>
</reference>
<sequence length="103" mass="12264">MKYLLIFPVLCCLENFSHAQNIEPRIGKICHAEPEYSNYNYAGLWELGDDGKLQCNYWQFLSDEQKKEAIELRFGSRLDNKDSYDNNIDDETDHELEIYIYEE</sequence>
<dbReference type="EMBL" id="CP041334">
    <property type="protein sequence ID" value="QKY72763.1"/>
    <property type="molecule type" value="Genomic_DNA"/>
</dbReference>
<dbReference type="Proteomes" id="UP000509790">
    <property type="component" value="Chromosome"/>
</dbReference>
<evidence type="ECO:0000313" key="3">
    <source>
        <dbReference type="EMBL" id="WGE10970.1"/>
    </source>
</evidence>
<dbReference type="Proteomes" id="UP001222296">
    <property type="component" value="Chromosome"/>
</dbReference>
<name>A0A084EZB6_GLAPU</name>
<accession>A0A084EZB6</accession>
<evidence type="ECO:0000313" key="1">
    <source>
        <dbReference type="EMBL" id="QKY72763.1"/>
    </source>
</evidence>
<reference evidence="3" key="3">
    <citation type="submission" date="2023-04" db="EMBL/GenBank/DDBJ databases">
        <title>Molecular characterization of the Integrative and Conjugative elements harboring multidrug-resistance gene from Glaesserella (Haemophilus) parasuis.</title>
        <authorList>
            <person name="Che Y."/>
            <person name="Zhou L."/>
        </authorList>
    </citation>
    <scope>NUCLEOTIDE SEQUENCE</scope>
    <source>
        <strain evidence="3">Z44</strain>
    </source>
</reference>
<organism evidence="1 4">
    <name type="scientific">Glaesserella parasuis</name>
    <name type="common">Haemophilus parasuis</name>
    <dbReference type="NCBI Taxonomy" id="738"/>
    <lineage>
        <taxon>Bacteria</taxon>
        <taxon>Pseudomonadati</taxon>
        <taxon>Pseudomonadota</taxon>
        <taxon>Gammaproteobacteria</taxon>
        <taxon>Pasteurellales</taxon>
        <taxon>Pasteurellaceae</taxon>
        <taxon>Glaesserella</taxon>
    </lineage>
</organism>
<dbReference type="EMBL" id="CP071491">
    <property type="protein sequence ID" value="QSX16186.1"/>
    <property type="molecule type" value="Genomic_DNA"/>
</dbReference>
<dbReference type="RefSeq" id="WP_052157437.1">
    <property type="nucleotide sequence ID" value="NZ_CP041334.1"/>
</dbReference>
<dbReference type="OrthoDB" id="5679190at2"/>
<dbReference type="Proteomes" id="UP000662736">
    <property type="component" value="Chromosome"/>
</dbReference>
<protein>
    <submittedName>
        <fullName evidence="1">Uncharacterized protein</fullName>
    </submittedName>
</protein>
<dbReference type="EMBL" id="CP121769">
    <property type="protein sequence ID" value="WGE10970.1"/>
    <property type="molecule type" value="Genomic_DNA"/>
</dbReference>
<reference evidence="1 4" key="1">
    <citation type="submission" date="2019-06" db="EMBL/GenBank/DDBJ databases">
        <title>Complete genome sequence of Haemophilus parasuis HPS412.</title>
        <authorList>
            <person name="Yang S."/>
            <person name="Huang C."/>
        </authorList>
    </citation>
    <scope>NUCLEOTIDE SEQUENCE [LARGE SCALE GENOMIC DNA]</scope>
    <source>
        <strain evidence="1 4">HPS412</strain>
    </source>
</reference>
<proteinExistence type="predicted"/>
<evidence type="ECO:0000313" key="2">
    <source>
        <dbReference type="EMBL" id="QSX16186.1"/>
    </source>
</evidence>
<dbReference type="AlphaFoldDB" id="A0A084EZB6"/>
<dbReference type="GeneID" id="66619387"/>